<accession>A0A2M7D8U7</accession>
<dbReference type="Proteomes" id="UP000230304">
    <property type="component" value="Unassembled WGS sequence"/>
</dbReference>
<protein>
    <submittedName>
        <fullName evidence="1">Uncharacterized protein</fullName>
    </submittedName>
</protein>
<evidence type="ECO:0000313" key="1">
    <source>
        <dbReference type="EMBL" id="PIV43717.1"/>
    </source>
</evidence>
<dbReference type="EMBL" id="PEUA01000004">
    <property type="protein sequence ID" value="PIV43717.1"/>
    <property type="molecule type" value="Genomic_DNA"/>
</dbReference>
<dbReference type="AlphaFoldDB" id="A0A2M7D8U7"/>
<organism evidence="1 2">
    <name type="scientific">Candidatus Nealsonbacteria bacterium CG02_land_8_20_14_3_00_40_11</name>
    <dbReference type="NCBI Taxonomy" id="1974700"/>
    <lineage>
        <taxon>Bacteria</taxon>
        <taxon>Candidatus Nealsoniibacteriota</taxon>
    </lineage>
</organism>
<comment type="caution">
    <text evidence="1">The sequence shown here is derived from an EMBL/GenBank/DDBJ whole genome shotgun (WGS) entry which is preliminary data.</text>
</comment>
<evidence type="ECO:0000313" key="2">
    <source>
        <dbReference type="Proteomes" id="UP000230304"/>
    </source>
</evidence>
<gene>
    <name evidence="1" type="ORF">COS26_00165</name>
</gene>
<dbReference type="InterPro" id="IPR025332">
    <property type="entry name" value="DUF4238"/>
</dbReference>
<name>A0A2M7D8U7_9BACT</name>
<sequence>MADASKSDTKFIVSDHPVTIYNRRCGPRSQWCREYNDPDIRLHASHTLFPLSLDKILILTNLSWVRNPYQNELEMRPNPIFFRGAIMKITDIQTLRYLSEEEVRQINFIIKSRAYRYVAAAKENWLHPERYVSKSDWYNYGYGYLLMPDPRGVEYGGQILIGHKDGTASAFDEYGRRPGQEGFKEFDKSGVEEDWNTFHRFQGEFARLFGRYRRGRAFNIMRIDNERDDEEYHKYHLNLENEYKKTKKRKQ</sequence>
<proteinExistence type="predicted"/>
<dbReference type="Pfam" id="PF14022">
    <property type="entry name" value="DUF4238"/>
    <property type="match status" value="1"/>
</dbReference>
<reference evidence="2" key="1">
    <citation type="submission" date="2017-09" db="EMBL/GenBank/DDBJ databases">
        <title>Depth-based differentiation of microbial function through sediment-hosted aquifers and enrichment of novel symbionts in the deep terrestrial subsurface.</title>
        <authorList>
            <person name="Probst A.J."/>
            <person name="Ladd B."/>
            <person name="Jarett J.K."/>
            <person name="Geller-Mcgrath D.E."/>
            <person name="Sieber C.M.K."/>
            <person name="Emerson J.B."/>
            <person name="Anantharaman K."/>
            <person name="Thomas B.C."/>
            <person name="Malmstrom R."/>
            <person name="Stieglmeier M."/>
            <person name="Klingl A."/>
            <person name="Woyke T."/>
            <person name="Ryan C.M."/>
            <person name="Banfield J.F."/>
        </authorList>
    </citation>
    <scope>NUCLEOTIDE SEQUENCE [LARGE SCALE GENOMIC DNA]</scope>
</reference>